<keyword evidence="2" id="KW-0677">Repeat</keyword>
<organism evidence="3 4">
    <name type="scientific">Mycena alexandri</name>
    <dbReference type="NCBI Taxonomy" id="1745969"/>
    <lineage>
        <taxon>Eukaryota</taxon>
        <taxon>Fungi</taxon>
        <taxon>Dikarya</taxon>
        <taxon>Basidiomycota</taxon>
        <taxon>Agaricomycotina</taxon>
        <taxon>Agaricomycetes</taxon>
        <taxon>Agaricomycetidae</taxon>
        <taxon>Agaricales</taxon>
        <taxon>Marasmiineae</taxon>
        <taxon>Mycenaceae</taxon>
        <taxon>Mycena</taxon>
    </lineage>
</organism>
<dbReference type="AlphaFoldDB" id="A0AAD6T5R1"/>
<dbReference type="InterPro" id="IPR036322">
    <property type="entry name" value="WD40_repeat_dom_sf"/>
</dbReference>
<reference evidence="3" key="1">
    <citation type="submission" date="2023-03" db="EMBL/GenBank/DDBJ databases">
        <title>Massive genome expansion in bonnet fungi (Mycena s.s.) driven by repeated elements and novel gene families across ecological guilds.</title>
        <authorList>
            <consortium name="Lawrence Berkeley National Laboratory"/>
            <person name="Harder C.B."/>
            <person name="Miyauchi S."/>
            <person name="Viragh M."/>
            <person name="Kuo A."/>
            <person name="Thoen E."/>
            <person name="Andreopoulos B."/>
            <person name="Lu D."/>
            <person name="Skrede I."/>
            <person name="Drula E."/>
            <person name="Henrissat B."/>
            <person name="Morin E."/>
            <person name="Kohler A."/>
            <person name="Barry K."/>
            <person name="LaButti K."/>
            <person name="Morin E."/>
            <person name="Salamov A."/>
            <person name="Lipzen A."/>
            <person name="Mereny Z."/>
            <person name="Hegedus B."/>
            <person name="Baldrian P."/>
            <person name="Stursova M."/>
            <person name="Weitz H."/>
            <person name="Taylor A."/>
            <person name="Grigoriev I.V."/>
            <person name="Nagy L.G."/>
            <person name="Martin F."/>
            <person name="Kauserud H."/>
        </authorList>
    </citation>
    <scope>NUCLEOTIDE SEQUENCE</scope>
    <source>
        <strain evidence="3">CBHHK200</strain>
    </source>
</reference>
<evidence type="ECO:0000313" key="3">
    <source>
        <dbReference type="EMBL" id="KAJ7039720.1"/>
    </source>
</evidence>
<dbReference type="EMBL" id="JARJCM010000025">
    <property type="protein sequence ID" value="KAJ7039720.1"/>
    <property type="molecule type" value="Genomic_DNA"/>
</dbReference>
<sequence length="323" mass="34905">MSRSSIASYKAGTTVGTKGSYVLRGTLPGHQGGVKCLKATEDGKILASGGSEGVHLWDLTTLTSLARPTGAGIRGSTSTLLWIRREDQPGEILAYGTQAGMVVCWRQAKTTMVFEEVTVFQMTHPAEVTGLAFDAGSNRLAVCHRQSVIQLYEMDDDMNANPIFSVTVPEYGPTAIAFRETRGRGVPEIVVCGWHDGRIFTLEADTGKIIATSQVGSTIGGVEFNRKKGVFCLDDVFQGTALYKTDTNARVRTFAVPRTKLAALPRQVAFADDGSSIVSGSDHGLLYVFDRRNGDVTDMLCVDPKDWVQTVTVRPQFCLLIAS</sequence>
<dbReference type="InterPro" id="IPR015943">
    <property type="entry name" value="WD40/YVTN_repeat-like_dom_sf"/>
</dbReference>
<evidence type="ECO:0000256" key="1">
    <source>
        <dbReference type="ARBA" id="ARBA00022574"/>
    </source>
</evidence>
<name>A0AAD6T5R1_9AGAR</name>
<evidence type="ECO:0000313" key="4">
    <source>
        <dbReference type="Proteomes" id="UP001218188"/>
    </source>
</evidence>
<dbReference type="SMART" id="SM00320">
    <property type="entry name" value="WD40"/>
    <property type="match status" value="3"/>
</dbReference>
<dbReference type="Pfam" id="PF00400">
    <property type="entry name" value="WD40"/>
    <property type="match status" value="1"/>
</dbReference>
<dbReference type="InterPro" id="IPR001680">
    <property type="entry name" value="WD40_rpt"/>
</dbReference>
<proteinExistence type="predicted"/>
<dbReference type="Gene3D" id="2.130.10.10">
    <property type="entry name" value="YVTN repeat-like/Quinoprotein amine dehydrogenase"/>
    <property type="match status" value="1"/>
</dbReference>
<dbReference type="InterPro" id="IPR051179">
    <property type="entry name" value="WD_repeat_multifunction"/>
</dbReference>
<comment type="caution">
    <text evidence="3">The sequence shown here is derived from an EMBL/GenBank/DDBJ whole genome shotgun (WGS) entry which is preliminary data.</text>
</comment>
<dbReference type="SUPFAM" id="SSF50978">
    <property type="entry name" value="WD40 repeat-like"/>
    <property type="match status" value="1"/>
</dbReference>
<dbReference type="Proteomes" id="UP001218188">
    <property type="component" value="Unassembled WGS sequence"/>
</dbReference>
<gene>
    <name evidence="3" type="ORF">C8F04DRAFT_949094</name>
</gene>
<keyword evidence="4" id="KW-1185">Reference proteome</keyword>
<evidence type="ECO:0000256" key="2">
    <source>
        <dbReference type="ARBA" id="ARBA00022737"/>
    </source>
</evidence>
<protein>
    <submittedName>
        <fullName evidence="3">WD40-repeat-containing domain protein</fullName>
    </submittedName>
</protein>
<keyword evidence="1" id="KW-0853">WD repeat</keyword>
<accession>A0AAD6T5R1</accession>
<dbReference type="PANTHER" id="PTHR19857:SF21">
    <property type="entry name" value="ANAPHASE-PROMOTING COMPLEX SUBUNIT 4 WD40 DOMAIN-CONTAINING PROTEIN"/>
    <property type="match status" value="1"/>
</dbReference>
<dbReference type="PANTHER" id="PTHR19857">
    <property type="entry name" value="MITOCHONDRIAL DIVISION PROTEIN 1-RELATED"/>
    <property type="match status" value="1"/>
</dbReference>